<sequence length="431" mass="45627">MILCCILLTLVGFNLRSVILGVPPVLPLVQHDLSLSYLEVGLLTALPPLTLGASAWSLGLVIERLGERTCVALGLLLLGLGAILRACWPSSATLFCFTLLLCLGIVLAQTAVPPLARRWFPRQVGLVTALFSDGLIIGEALAAGVTVPLMQRFFGPGNWRASFIFWGLPALALLIGWLAFAPSESPDQRREPPQALQPPVTKQAAQEGRTAPGEMTNERRVNAWHLGILLGGGSLIYFGMNAWIAPYNAALHRIAVTPLALGVLNTAQLPSSLLVTLFAQRLAGRRWPFIGAGVVCALSLIGWLISPPELEAIWAALIGAGSALVFTLGVALPALLAAPGEVARLTGMTLSLTYAVAFVGPLIGGALWDLFGLPALAFLPILIACLLLVVLGALLPERQTGAEALRATEERQRALPWQSTDQEQSAPPATS</sequence>
<evidence type="ECO:0000256" key="5">
    <source>
        <dbReference type="SAM" id="MobiDB-lite"/>
    </source>
</evidence>
<feature type="compositionally biased region" description="Polar residues" evidence="5">
    <location>
        <begin position="417"/>
        <end position="431"/>
    </location>
</feature>
<dbReference type="GO" id="GO:0022857">
    <property type="term" value="F:transmembrane transporter activity"/>
    <property type="evidence" value="ECO:0007669"/>
    <property type="project" value="InterPro"/>
</dbReference>
<evidence type="ECO:0000256" key="6">
    <source>
        <dbReference type="SAM" id="Phobius"/>
    </source>
</evidence>
<keyword evidence="3 6" id="KW-1133">Transmembrane helix</keyword>
<feature type="transmembrane region" description="Helical" evidence="6">
    <location>
        <begin position="45"/>
        <end position="62"/>
    </location>
</feature>
<feature type="domain" description="Major facilitator superfamily (MFS) profile" evidence="7">
    <location>
        <begin position="1"/>
        <end position="400"/>
    </location>
</feature>
<dbReference type="GO" id="GO:0005886">
    <property type="term" value="C:plasma membrane"/>
    <property type="evidence" value="ECO:0007669"/>
    <property type="project" value="UniProtKB-SubCell"/>
</dbReference>
<accession>A0A455T8P5</accession>
<evidence type="ECO:0000313" key="8">
    <source>
        <dbReference type="EMBL" id="BBH95725.1"/>
    </source>
</evidence>
<feature type="transmembrane region" description="Helical" evidence="6">
    <location>
        <begin position="250"/>
        <end position="275"/>
    </location>
</feature>
<evidence type="ECO:0000259" key="7">
    <source>
        <dbReference type="PROSITE" id="PS50850"/>
    </source>
</evidence>
<dbReference type="Pfam" id="PF07690">
    <property type="entry name" value="MFS_1"/>
    <property type="match status" value="1"/>
</dbReference>
<keyword evidence="2 6" id="KW-0812">Transmembrane</keyword>
<feature type="region of interest" description="Disordered" evidence="5">
    <location>
        <begin position="185"/>
        <end position="214"/>
    </location>
</feature>
<feature type="transmembrane region" description="Helical" evidence="6">
    <location>
        <begin position="377"/>
        <end position="396"/>
    </location>
</feature>
<dbReference type="InterPro" id="IPR052524">
    <property type="entry name" value="MFS_Cyanate_Porter"/>
</dbReference>
<dbReference type="PANTHER" id="PTHR23523:SF2">
    <property type="entry name" value="2-NITROIMIDAZOLE TRANSPORTER"/>
    <property type="match status" value="1"/>
</dbReference>
<feature type="transmembrane region" description="Helical" evidence="6">
    <location>
        <begin position="124"/>
        <end position="147"/>
    </location>
</feature>
<feature type="transmembrane region" description="Helical" evidence="6">
    <location>
        <begin position="350"/>
        <end position="371"/>
    </location>
</feature>
<dbReference type="PANTHER" id="PTHR23523">
    <property type="match status" value="1"/>
</dbReference>
<evidence type="ECO:0000256" key="2">
    <source>
        <dbReference type="ARBA" id="ARBA00022692"/>
    </source>
</evidence>
<feature type="transmembrane region" description="Helical" evidence="6">
    <location>
        <begin position="159"/>
        <end position="180"/>
    </location>
</feature>
<feature type="transmembrane region" description="Helical" evidence="6">
    <location>
        <begin position="312"/>
        <end position="338"/>
    </location>
</feature>
<feature type="transmembrane region" description="Helical" evidence="6">
    <location>
        <begin position="287"/>
        <end position="306"/>
    </location>
</feature>
<dbReference type="EMBL" id="AP019377">
    <property type="protein sequence ID" value="BBH95725.1"/>
    <property type="molecule type" value="Genomic_DNA"/>
</dbReference>
<dbReference type="PRINTS" id="PR01035">
    <property type="entry name" value="TCRTETA"/>
</dbReference>
<keyword evidence="4 6" id="KW-0472">Membrane</keyword>
<dbReference type="Gene3D" id="1.20.1250.20">
    <property type="entry name" value="MFS general substrate transporter like domains"/>
    <property type="match status" value="1"/>
</dbReference>
<dbReference type="InterPro" id="IPR011701">
    <property type="entry name" value="MFS"/>
</dbReference>
<dbReference type="PROSITE" id="PS50850">
    <property type="entry name" value="MFS"/>
    <property type="match status" value="1"/>
</dbReference>
<comment type="subcellular location">
    <subcellularLocation>
        <location evidence="1">Cell membrane</location>
        <topology evidence="1">Multi-pass membrane protein</topology>
    </subcellularLocation>
</comment>
<organism evidence="8">
    <name type="scientific">Thermogemmatispora argillosa</name>
    <dbReference type="NCBI Taxonomy" id="2045280"/>
    <lineage>
        <taxon>Bacteria</taxon>
        <taxon>Bacillati</taxon>
        <taxon>Chloroflexota</taxon>
        <taxon>Ktedonobacteria</taxon>
        <taxon>Thermogemmatisporales</taxon>
        <taxon>Thermogemmatisporaceae</taxon>
        <taxon>Thermogemmatispora</taxon>
    </lineage>
</organism>
<dbReference type="SUPFAM" id="SSF103473">
    <property type="entry name" value="MFS general substrate transporter"/>
    <property type="match status" value="1"/>
</dbReference>
<proteinExistence type="predicted"/>
<evidence type="ECO:0000256" key="1">
    <source>
        <dbReference type="ARBA" id="ARBA00004651"/>
    </source>
</evidence>
<reference evidence="8" key="1">
    <citation type="submission" date="2018-12" db="EMBL/GenBank/DDBJ databases">
        <title>Novel natural products biosynthetic potential of the class Ktedonobacteria.</title>
        <authorList>
            <person name="Zheng Y."/>
            <person name="Saitou A."/>
            <person name="Wang C.M."/>
            <person name="Toyoda A."/>
            <person name="Minakuchi Y."/>
            <person name="Sekiguchi Y."/>
            <person name="Ueda K."/>
            <person name="Takano H."/>
            <person name="Sakai Y."/>
            <person name="Yokota A."/>
            <person name="Yabe S."/>
        </authorList>
    </citation>
    <scope>NUCLEOTIDE SEQUENCE</scope>
    <source>
        <strain evidence="8">A3-2</strain>
    </source>
</reference>
<name>A0A455T8P5_9CHLR</name>
<protein>
    <submittedName>
        <fullName evidence="8">MFS transporter</fullName>
    </submittedName>
</protein>
<feature type="transmembrane region" description="Helical" evidence="6">
    <location>
        <begin position="223"/>
        <end position="244"/>
    </location>
</feature>
<feature type="transmembrane region" description="Helical" evidence="6">
    <location>
        <begin position="92"/>
        <end position="112"/>
    </location>
</feature>
<dbReference type="AlphaFoldDB" id="A0A455T8P5"/>
<evidence type="ECO:0000256" key="3">
    <source>
        <dbReference type="ARBA" id="ARBA00022989"/>
    </source>
</evidence>
<dbReference type="InterPro" id="IPR036259">
    <property type="entry name" value="MFS_trans_sf"/>
</dbReference>
<gene>
    <name evidence="8" type="ORF">KTA_39240</name>
</gene>
<dbReference type="InterPro" id="IPR001958">
    <property type="entry name" value="Tet-R_TetA/multi-R_MdtG-like"/>
</dbReference>
<evidence type="ECO:0000256" key="4">
    <source>
        <dbReference type="ARBA" id="ARBA00023136"/>
    </source>
</evidence>
<dbReference type="InterPro" id="IPR020846">
    <property type="entry name" value="MFS_dom"/>
</dbReference>
<feature type="region of interest" description="Disordered" evidence="5">
    <location>
        <begin position="405"/>
        <end position="431"/>
    </location>
</feature>
<feature type="transmembrane region" description="Helical" evidence="6">
    <location>
        <begin position="69"/>
        <end position="86"/>
    </location>
</feature>